<dbReference type="InterPro" id="IPR011013">
    <property type="entry name" value="Gal_mutarotase_sf_dom"/>
</dbReference>
<keyword evidence="2" id="KW-0326">Glycosidase</keyword>
<dbReference type="SUPFAM" id="SSF74650">
    <property type="entry name" value="Galactose mutarotase-like"/>
    <property type="match status" value="1"/>
</dbReference>
<comment type="similarity">
    <text evidence="1 2">Belongs to the glycosyl hydrolase 31 family.</text>
</comment>
<dbReference type="Gene3D" id="2.60.40.1760">
    <property type="entry name" value="glycosyl hydrolase (family 31)"/>
    <property type="match status" value="1"/>
</dbReference>
<dbReference type="InterPro" id="IPR025887">
    <property type="entry name" value="Glyco_hydro_31_N_dom"/>
</dbReference>
<protein>
    <submittedName>
        <fullName evidence="7">YicI, alpha-D-xyloside xylohydrolase</fullName>
    </submittedName>
</protein>
<sequence>MLEVSFRESYAISEFSRKSDGLYLKSEYGILRLSPRSDSIIRITFTRRDSFEENLGIGILPHGNYTMWDFCELEDAVVLETSRLKLYVNKKTGSVRYYSSDGKLLLAERDYESRTLEEFDSYKTVIDENTVIEEIETPDGVKRKIKEASRVFDRKLYRTRLHLNWQEDEKLYGLGQAQEGILNLRGTTQYLHQANMKIAVPMLVSSKGYGILIATGSPAVFNDTAYGSYLYTEADVQMDYYFIAGENFDEIIKGYRLLTGKACMLPLWAFGFIQSQERYETQKEILEIAKEYRNRNIGLDCIILDWCSWKGNLWGQKTFDPDRFPAPEKMMDELHRQDLHLMISIWPNMNEASDNYREFFDKGLLLPASNIYDAYRSEARELYWKQAREGLFDKGIDGWWCDSSEPFTPEWSHKGEPEPSTMYHEFVAEASQYIPIEKCNTFGLFHASAMYEGQRSTDPSKRVVNLTRSIYTGGQRYGVITWSGDISASWEVFRKQIAAGLNYCVTGLPYWTLDIGAFFVKRGKQWFWNGDYDKGTDDLGYRELFTRWFQMGAFLPVFRSHGTDVRREIWNFGKPGEMFYDALIAVNRLRYRLLPYIYTCAGAVWHDDATMMRMLAFDFASDDTACEIEDEYLLGDSILVCPVTEPMYYVKDSKPVEREKKRRVYLPAGTNWYDFWTDEFYEGGQWIDADAPIDRIPLYIREGSIIPMTGALTSTAELAGAEVKLHIYAGEKAYGKIYEDSGDGYDYEEGDYAYIALSWNKGDKKVQARVIDGRRKPARDYGECEIILHSR</sequence>
<feature type="domain" description="Glycoside hydrolase family 31 TIM barrel" evidence="3">
    <location>
        <begin position="263"/>
        <end position="599"/>
    </location>
</feature>
<dbReference type="InterPro" id="IPR051816">
    <property type="entry name" value="Glycosyl_Hydrolase_31"/>
</dbReference>
<dbReference type="CDD" id="cd14752">
    <property type="entry name" value="GH31_N"/>
    <property type="match status" value="1"/>
</dbReference>
<organism evidence="7">
    <name type="scientific">uncultured firmicutes bacterium contig_31</name>
    <dbReference type="NCBI Taxonomy" id="1643554"/>
    <lineage>
        <taxon>Bacteria</taxon>
        <taxon>Bacillati</taxon>
        <taxon>Bacillota</taxon>
        <taxon>environmental samples</taxon>
    </lineage>
</organism>
<evidence type="ECO:0000313" key="7">
    <source>
        <dbReference type="EMBL" id="ALL53573.1"/>
    </source>
</evidence>
<accession>A0A141GNE5</accession>
<dbReference type="InterPro" id="IPR033403">
    <property type="entry name" value="DUF5110"/>
</dbReference>
<dbReference type="InterPro" id="IPR048395">
    <property type="entry name" value="Glyco_hydro_31_C"/>
</dbReference>
<feature type="domain" description="Glycoside hydrolase family 31 N-terminal" evidence="4">
    <location>
        <begin position="31"/>
        <end position="219"/>
    </location>
</feature>
<dbReference type="CDD" id="cd06591">
    <property type="entry name" value="GH31_xylosidase_XylS"/>
    <property type="match status" value="1"/>
</dbReference>
<reference evidence="7" key="1">
    <citation type="submission" date="2015-02" db="EMBL/GenBank/DDBJ databases">
        <authorList>
            <person name="Chooi Y.-H."/>
        </authorList>
    </citation>
    <scope>NUCLEOTIDE SEQUENCE</scope>
</reference>
<dbReference type="Gene3D" id="3.20.20.80">
    <property type="entry name" value="Glycosidases"/>
    <property type="match status" value="1"/>
</dbReference>
<dbReference type="PANTHER" id="PTHR43863">
    <property type="entry name" value="HYDROLASE, PUTATIVE (AFU_ORTHOLOGUE AFUA_1G03140)-RELATED"/>
    <property type="match status" value="1"/>
</dbReference>
<evidence type="ECO:0000256" key="2">
    <source>
        <dbReference type="RuleBase" id="RU361185"/>
    </source>
</evidence>
<dbReference type="Pfam" id="PF13802">
    <property type="entry name" value="Gal_mutarotas_2"/>
    <property type="match status" value="1"/>
</dbReference>
<dbReference type="Pfam" id="PF01055">
    <property type="entry name" value="Glyco_hydro_31_2nd"/>
    <property type="match status" value="1"/>
</dbReference>
<dbReference type="PANTHER" id="PTHR43863:SF2">
    <property type="entry name" value="MALTASE-GLUCOAMYLASE"/>
    <property type="match status" value="1"/>
</dbReference>
<dbReference type="SUPFAM" id="SSF51011">
    <property type="entry name" value="Glycosyl hydrolase domain"/>
    <property type="match status" value="1"/>
</dbReference>
<evidence type="ECO:0000259" key="6">
    <source>
        <dbReference type="Pfam" id="PF21365"/>
    </source>
</evidence>
<evidence type="ECO:0000259" key="5">
    <source>
        <dbReference type="Pfam" id="PF17137"/>
    </source>
</evidence>
<dbReference type="InterPro" id="IPR000322">
    <property type="entry name" value="Glyco_hydro_31_TIM"/>
</dbReference>
<evidence type="ECO:0000259" key="3">
    <source>
        <dbReference type="Pfam" id="PF01055"/>
    </source>
</evidence>
<dbReference type="AlphaFoldDB" id="A0A141GNE5"/>
<dbReference type="Pfam" id="PF17137">
    <property type="entry name" value="DUF5110"/>
    <property type="match status" value="1"/>
</dbReference>
<dbReference type="GO" id="GO:0005975">
    <property type="term" value="P:carbohydrate metabolic process"/>
    <property type="evidence" value="ECO:0007669"/>
    <property type="project" value="InterPro"/>
</dbReference>
<dbReference type="EMBL" id="KP867044">
    <property type="protein sequence ID" value="ALL53573.1"/>
    <property type="molecule type" value="Genomic_DNA"/>
</dbReference>
<dbReference type="SUPFAM" id="SSF51445">
    <property type="entry name" value="(Trans)glycosidases"/>
    <property type="match status" value="1"/>
</dbReference>
<feature type="domain" description="Glycosyl hydrolase family 31 C-terminal" evidence="6">
    <location>
        <begin position="609"/>
        <end position="706"/>
    </location>
</feature>
<dbReference type="InterPro" id="IPR013780">
    <property type="entry name" value="Glyco_hydro_b"/>
</dbReference>
<dbReference type="GO" id="GO:0030246">
    <property type="term" value="F:carbohydrate binding"/>
    <property type="evidence" value="ECO:0007669"/>
    <property type="project" value="InterPro"/>
</dbReference>
<dbReference type="GO" id="GO:0004553">
    <property type="term" value="F:hydrolase activity, hydrolyzing O-glycosyl compounds"/>
    <property type="evidence" value="ECO:0007669"/>
    <property type="project" value="InterPro"/>
</dbReference>
<evidence type="ECO:0000259" key="4">
    <source>
        <dbReference type="Pfam" id="PF13802"/>
    </source>
</evidence>
<keyword evidence="2 7" id="KW-0378">Hydrolase</keyword>
<dbReference type="Gene3D" id="2.60.40.1180">
    <property type="entry name" value="Golgi alpha-mannosidase II"/>
    <property type="match status" value="2"/>
</dbReference>
<evidence type="ECO:0000256" key="1">
    <source>
        <dbReference type="ARBA" id="ARBA00007806"/>
    </source>
</evidence>
<proteinExistence type="inferred from homology"/>
<dbReference type="InterPro" id="IPR017853">
    <property type="entry name" value="GH"/>
</dbReference>
<name>A0A141GNE5_9FIRM</name>
<dbReference type="Pfam" id="PF21365">
    <property type="entry name" value="Glyco_hydro_31_3rd"/>
    <property type="match status" value="1"/>
</dbReference>
<feature type="domain" description="DUF5110" evidence="5">
    <location>
        <begin position="723"/>
        <end position="789"/>
    </location>
</feature>